<protein>
    <submittedName>
        <fullName evidence="1">Uncharacterized protein</fullName>
    </submittedName>
</protein>
<dbReference type="KEGG" id="ccp:CHC_T00006265001"/>
<evidence type="ECO:0000313" key="2">
    <source>
        <dbReference type="Proteomes" id="UP000012073"/>
    </source>
</evidence>
<keyword evidence="2" id="KW-1185">Reference proteome</keyword>
<proteinExistence type="predicted"/>
<dbReference type="EMBL" id="HG001898">
    <property type="protein sequence ID" value="CDF38076.1"/>
    <property type="molecule type" value="Genomic_DNA"/>
</dbReference>
<reference evidence="2" key="1">
    <citation type="journal article" date="2013" name="Proc. Natl. Acad. Sci. U.S.A.">
        <title>Genome structure and metabolic features in the red seaweed Chondrus crispus shed light on evolution of the Archaeplastida.</title>
        <authorList>
            <person name="Collen J."/>
            <person name="Porcel B."/>
            <person name="Carre W."/>
            <person name="Ball S.G."/>
            <person name="Chaparro C."/>
            <person name="Tonon T."/>
            <person name="Barbeyron T."/>
            <person name="Michel G."/>
            <person name="Noel B."/>
            <person name="Valentin K."/>
            <person name="Elias M."/>
            <person name="Artiguenave F."/>
            <person name="Arun A."/>
            <person name="Aury J.M."/>
            <person name="Barbosa-Neto J.F."/>
            <person name="Bothwell J.H."/>
            <person name="Bouget F.Y."/>
            <person name="Brillet L."/>
            <person name="Cabello-Hurtado F."/>
            <person name="Capella-Gutierrez S."/>
            <person name="Charrier B."/>
            <person name="Cladiere L."/>
            <person name="Cock J.M."/>
            <person name="Coelho S.M."/>
            <person name="Colleoni C."/>
            <person name="Czjzek M."/>
            <person name="Da Silva C."/>
            <person name="Delage L."/>
            <person name="Denoeud F."/>
            <person name="Deschamps P."/>
            <person name="Dittami S.M."/>
            <person name="Gabaldon T."/>
            <person name="Gachon C.M."/>
            <person name="Groisillier A."/>
            <person name="Herve C."/>
            <person name="Jabbari K."/>
            <person name="Katinka M."/>
            <person name="Kloareg B."/>
            <person name="Kowalczyk N."/>
            <person name="Labadie K."/>
            <person name="Leblanc C."/>
            <person name="Lopez P.J."/>
            <person name="McLachlan D.H."/>
            <person name="Meslet-Cladiere L."/>
            <person name="Moustafa A."/>
            <person name="Nehr Z."/>
            <person name="Nyvall Collen P."/>
            <person name="Panaud O."/>
            <person name="Partensky F."/>
            <person name="Poulain J."/>
            <person name="Rensing S.A."/>
            <person name="Rousvoal S."/>
            <person name="Samson G."/>
            <person name="Symeonidi A."/>
            <person name="Weissenbach J."/>
            <person name="Zambounis A."/>
            <person name="Wincker P."/>
            <person name="Boyen C."/>
        </authorList>
    </citation>
    <scope>NUCLEOTIDE SEQUENCE [LARGE SCALE GENOMIC DNA]</scope>
    <source>
        <strain evidence="2">cv. Stackhouse</strain>
    </source>
</reference>
<dbReference type="Proteomes" id="UP000012073">
    <property type="component" value="Unassembled WGS sequence"/>
</dbReference>
<accession>R7QKS3</accession>
<sequence>MGLSNSFVSLEVDDSCFSLNANTSQNNFKSLS</sequence>
<organism evidence="1 2">
    <name type="scientific">Chondrus crispus</name>
    <name type="common">Carrageen Irish moss</name>
    <name type="synonym">Polymorpha crispa</name>
    <dbReference type="NCBI Taxonomy" id="2769"/>
    <lineage>
        <taxon>Eukaryota</taxon>
        <taxon>Rhodophyta</taxon>
        <taxon>Florideophyceae</taxon>
        <taxon>Rhodymeniophycidae</taxon>
        <taxon>Gigartinales</taxon>
        <taxon>Gigartinaceae</taxon>
        <taxon>Chondrus</taxon>
    </lineage>
</organism>
<dbReference type="RefSeq" id="XP_005717945.1">
    <property type="nucleotide sequence ID" value="XM_005717888.1"/>
</dbReference>
<gene>
    <name evidence="1" type="ORF">CHC_T00006265001</name>
</gene>
<evidence type="ECO:0000313" key="1">
    <source>
        <dbReference type="EMBL" id="CDF38076.1"/>
    </source>
</evidence>
<dbReference type="Gramene" id="CDF38076">
    <property type="protein sequence ID" value="CDF38076"/>
    <property type="gene ID" value="CHC_T00006265001"/>
</dbReference>
<dbReference type="AlphaFoldDB" id="R7QKS3"/>
<name>R7QKS3_CHOCR</name>
<dbReference type="GeneID" id="17325664"/>